<feature type="transmembrane region" description="Helical" evidence="1">
    <location>
        <begin position="121"/>
        <end position="139"/>
    </location>
</feature>
<keyword evidence="1" id="KW-1133">Transmembrane helix</keyword>
<gene>
    <name evidence="2" type="ORF">PghCCS26_15210</name>
</gene>
<reference evidence="2 3" key="1">
    <citation type="submission" date="2023-05" db="EMBL/GenBank/DDBJ databases">
        <title>Draft genome of Paenibacillus sp. CCS26.</title>
        <authorList>
            <person name="Akita H."/>
            <person name="Shinto Y."/>
            <person name="Kimura Z."/>
        </authorList>
    </citation>
    <scope>NUCLEOTIDE SEQUENCE [LARGE SCALE GENOMIC DNA]</scope>
    <source>
        <strain evidence="2 3">CCS26</strain>
    </source>
</reference>
<feature type="transmembrane region" description="Helical" evidence="1">
    <location>
        <begin position="60"/>
        <end position="78"/>
    </location>
</feature>
<dbReference type="EMBL" id="BTCL01000004">
    <property type="protein sequence ID" value="GMK44393.1"/>
    <property type="molecule type" value="Genomic_DNA"/>
</dbReference>
<evidence type="ECO:0000256" key="1">
    <source>
        <dbReference type="SAM" id="Phobius"/>
    </source>
</evidence>
<dbReference type="Proteomes" id="UP001285921">
    <property type="component" value="Unassembled WGS sequence"/>
</dbReference>
<organism evidence="2 3">
    <name type="scientific">Paenibacillus glycanilyticus</name>
    <dbReference type="NCBI Taxonomy" id="126569"/>
    <lineage>
        <taxon>Bacteria</taxon>
        <taxon>Bacillati</taxon>
        <taxon>Bacillota</taxon>
        <taxon>Bacilli</taxon>
        <taxon>Bacillales</taxon>
        <taxon>Paenibacillaceae</taxon>
        <taxon>Paenibacillus</taxon>
    </lineage>
</organism>
<comment type="caution">
    <text evidence="2">The sequence shown here is derived from an EMBL/GenBank/DDBJ whole genome shotgun (WGS) entry which is preliminary data.</text>
</comment>
<keyword evidence="1" id="KW-0812">Transmembrane</keyword>
<feature type="transmembrane region" description="Helical" evidence="1">
    <location>
        <begin position="210"/>
        <end position="238"/>
    </location>
</feature>
<keyword evidence="3" id="KW-1185">Reference proteome</keyword>
<keyword evidence="1" id="KW-0472">Membrane</keyword>
<feature type="transmembrane region" description="Helical" evidence="1">
    <location>
        <begin position="85"/>
        <end position="101"/>
    </location>
</feature>
<feature type="transmembrane region" description="Helical" evidence="1">
    <location>
        <begin position="34"/>
        <end position="54"/>
    </location>
</feature>
<feature type="transmembrane region" description="Helical" evidence="1">
    <location>
        <begin position="160"/>
        <end position="190"/>
    </location>
</feature>
<proteinExistence type="predicted"/>
<feature type="transmembrane region" description="Helical" evidence="1">
    <location>
        <begin position="12"/>
        <end position="27"/>
    </location>
</feature>
<protein>
    <recommendedName>
        <fullName evidence="4">HPP family protein</fullName>
    </recommendedName>
</protein>
<accession>A0ABQ6NIL8</accession>
<name>A0ABQ6NIL8_9BACL</name>
<dbReference type="RefSeq" id="WP_317979398.1">
    <property type="nucleotide sequence ID" value="NZ_BTCL01000004.1"/>
</dbReference>
<evidence type="ECO:0008006" key="4">
    <source>
        <dbReference type="Google" id="ProtNLM"/>
    </source>
</evidence>
<sequence>MFWEAFKSGRFISAYLLVFLMLAVAVASHQRDILFPEIAGMAMGVMVFPVPHWVKNPVHLWLSPTIGAFIGTSMNFLSMPPLPKIWLGLIIIVILMHVFRVNFGPTIPAALLPIFLGLHNYTFAISTAIFTFVIMAAAFKFRDPNKLSGSDVRKVIDTVIITLILALWIGLAFSTKLNVLIIPPVFALIFELFHTEKFHWKMISPRLSVLTVTAILSVGVYHLMPGSIIGVGVINVLITFILCKLFKTPVPVAFGVSLMPLIVPDWGTWAFPVGVFVTTGFLMCFSAAYRQFTKRHAVLAART</sequence>
<evidence type="ECO:0000313" key="3">
    <source>
        <dbReference type="Proteomes" id="UP001285921"/>
    </source>
</evidence>
<evidence type="ECO:0000313" key="2">
    <source>
        <dbReference type="EMBL" id="GMK44393.1"/>
    </source>
</evidence>
<feature type="transmembrane region" description="Helical" evidence="1">
    <location>
        <begin position="269"/>
        <end position="289"/>
    </location>
</feature>